<name>A0ABU7JNX1_9NOCA</name>
<reference evidence="3 4" key="1">
    <citation type="submission" date="2023-08" db="EMBL/GenBank/DDBJ databases">
        <authorList>
            <person name="Girao M."/>
            <person name="Carvalho M.F."/>
        </authorList>
    </citation>
    <scope>NUCLEOTIDE SEQUENCE [LARGE SCALE GENOMIC DNA]</scope>
    <source>
        <strain evidence="3 4">CC-R104</strain>
    </source>
</reference>
<keyword evidence="2" id="KW-0472">Membrane</keyword>
<evidence type="ECO:0000256" key="1">
    <source>
        <dbReference type="SAM" id="MobiDB-lite"/>
    </source>
</evidence>
<dbReference type="Proteomes" id="UP001331936">
    <property type="component" value="Unassembled WGS sequence"/>
</dbReference>
<evidence type="ECO:0000256" key="2">
    <source>
        <dbReference type="SAM" id="Phobius"/>
    </source>
</evidence>
<feature type="compositionally biased region" description="Low complexity" evidence="1">
    <location>
        <begin position="138"/>
        <end position="149"/>
    </location>
</feature>
<dbReference type="RefSeq" id="WP_330151167.1">
    <property type="nucleotide sequence ID" value="NZ_JAUZMZ010000023.1"/>
</dbReference>
<feature type="compositionally biased region" description="Low complexity" evidence="1">
    <location>
        <begin position="189"/>
        <end position="208"/>
    </location>
</feature>
<proteinExistence type="predicted"/>
<gene>
    <name evidence="3" type="ORF">Q8814_06315</name>
</gene>
<feature type="transmembrane region" description="Helical" evidence="2">
    <location>
        <begin position="93"/>
        <end position="113"/>
    </location>
</feature>
<evidence type="ECO:0008006" key="5">
    <source>
        <dbReference type="Google" id="ProtNLM"/>
    </source>
</evidence>
<keyword evidence="2" id="KW-0812">Transmembrane</keyword>
<comment type="caution">
    <text evidence="3">The sequence shown here is derived from an EMBL/GenBank/DDBJ whole genome shotgun (WGS) entry which is preliminary data.</text>
</comment>
<organism evidence="3 4">
    <name type="scientific">Rhodococcus chondri</name>
    <dbReference type="NCBI Taxonomy" id="3065941"/>
    <lineage>
        <taxon>Bacteria</taxon>
        <taxon>Bacillati</taxon>
        <taxon>Actinomycetota</taxon>
        <taxon>Actinomycetes</taxon>
        <taxon>Mycobacteriales</taxon>
        <taxon>Nocardiaceae</taxon>
        <taxon>Rhodococcus</taxon>
    </lineage>
</organism>
<evidence type="ECO:0000313" key="3">
    <source>
        <dbReference type="EMBL" id="MEE2031731.1"/>
    </source>
</evidence>
<feature type="region of interest" description="Disordered" evidence="1">
    <location>
        <begin position="124"/>
        <end position="166"/>
    </location>
</feature>
<evidence type="ECO:0000313" key="4">
    <source>
        <dbReference type="Proteomes" id="UP001331936"/>
    </source>
</evidence>
<accession>A0ABU7JNX1</accession>
<keyword evidence="2" id="KW-1133">Transmembrane helix</keyword>
<dbReference type="EMBL" id="JAUZMZ010000023">
    <property type="protein sequence ID" value="MEE2031731.1"/>
    <property type="molecule type" value="Genomic_DNA"/>
</dbReference>
<keyword evidence="4" id="KW-1185">Reference proteome</keyword>
<sequence length="231" mass="24350">MNEDELLRPPYSADLLADLHAGALDDDLADRLWPRVRRDPDAMAVIASLDAVQSRLRSLGDAAPTTPIPPEVAARIDTALAAQGEQRQRRRRLLTVAGIGAAAALAVIFTLVLRGVAQGDEGPGTVPLAAPTSESSDDALAPRAGGAARSGRHDRTRAAHGAEAVGGMLDSQRIRFHRSGSRLSIDPLRGAGRSDPAAARAATSAADGTRGRERLRRRRSRDLASGNDRVT</sequence>
<protein>
    <recommendedName>
        <fullName evidence="5">Anti sigma-E protein RseA N-terminal domain-containing protein</fullName>
    </recommendedName>
</protein>
<feature type="region of interest" description="Disordered" evidence="1">
    <location>
        <begin position="180"/>
        <end position="231"/>
    </location>
</feature>